<dbReference type="EMBL" id="VHIQ01000001">
    <property type="protein sequence ID" value="TPV35965.1"/>
    <property type="molecule type" value="Genomic_DNA"/>
</dbReference>
<proteinExistence type="predicted"/>
<dbReference type="InterPro" id="IPR000182">
    <property type="entry name" value="GNAT_dom"/>
</dbReference>
<dbReference type="Proteomes" id="UP000317332">
    <property type="component" value="Unassembled WGS sequence"/>
</dbReference>
<dbReference type="InterPro" id="IPR016181">
    <property type="entry name" value="Acyl_CoA_acyltransferase"/>
</dbReference>
<reference evidence="2 3" key="1">
    <citation type="submission" date="2019-06" db="EMBL/GenBank/DDBJ databases">
        <title>Flavobacteriaceae Paucihalobacterium erythroidium CWB-1, complete genome.</title>
        <authorList>
            <person name="Wu S."/>
        </authorList>
    </citation>
    <scope>NUCLEOTIDE SEQUENCE [LARGE SCALE GENOMIC DNA]</scope>
    <source>
        <strain evidence="2 3">CWB-1</strain>
    </source>
</reference>
<gene>
    <name evidence="2" type="ORF">FJ651_03330</name>
</gene>
<dbReference type="PANTHER" id="PTHR43415">
    <property type="entry name" value="SPERMIDINE N(1)-ACETYLTRANSFERASE"/>
    <property type="match status" value="1"/>
</dbReference>
<sequence>MRSTVKNIDIESERLTYKRVSSEHISEDYVSWINDSEVNRYLETRGNYTLDLLKSYIEQQYNKATFFWAIHLKDSNKHIGNIKIDPINFETKSGEYGILIGDKSNWGKGYASEATIRIINYCFDELELTKITLGVIEDNVSAVNLYKKLGFKIDEVIQGTKVYNNKISNSLRMSIHA</sequence>
<name>A0A506PRZ9_9FLAO</name>
<feature type="domain" description="N-acetyltransferase" evidence="1">
    <location>
        <begin position="15"/>
        <end position="177"/>
    </location>
</feature>
<evidence type="ECO:0000259" key="1">
    <source>
        <dbReference type="PROSITE" id="PS51186"/>
    </source>
</evidence>
<dbReference type="AlphaFoldDB" id="A0A506PRZ9"/>
<dbReference type="PANTHER" id="PTHR43415:SF3">
    <property type="entry name" value="GNAT-FAMILY ACETYLTRANSFERASE"/>
    <property type="match status" value="1"/>
</dbReference>
<comment type="caution">
    <text evidence="2">The sequence shown here is derived from an EMBL/GenBank/DDBJ whole genome shotgun (WGS) entry which is preliminary data.</text>
</comment>
<dbReference type="OrthoDB" id="9788916at2"/>
<accession>A0A506PRZ9</accession>
<keyword evidence="3" id="KW-1185">Reference proteome</keyword>
<dbReference type="GO" id="GO:0016747">
    <property type="term" value="F:acyltransferase activity, transferring groups other than amino-acyl groups"/>
    <property type="evidence" value="ECO:0007669"/>
    <property type="project" value="InterPro"/>
</dbReference>
<dbReference type="Pfam" id="PF13302">
    <property type="entry name" value="Acetyltransf_3"/>
    <property type="match status" value="1"/>
</dbReference>
<dbReference type="SUPFAM" id="SSF55729">
    <property type="entry name" value="Acyl-CoA N-acyltransferases (Nat)"/>
    <property type="match status" value="1"/>
</dbReference>
<organism evidence="2 3">
    <name type="scientific">Paucihalobacter ruber</name>
    <dbReference type="NCBI Taxonomy" id="2567861"/>
    <lineage>
        <taxon>Bacteria</taxon>
        <taxon>Pseudomonadati</taxon>
        <taxon>Bacteroidota</taxon>
        <taxon>Flavobacteriia</taxon>
        <taxon>Flavobacteriales</taxon>
        <taxon>Flavobacteriaceae</taxon>
        <taxon>Paucihalobacter</taxon>
    </lineage>
</organism>
<evidence type="ECO:0000313" key="3">
    <source>
        <dbReference type="Proteomes" id="UP000317332"/>
    </source>
</evidence>
<dbReference type="PROSITE" id="PS51186">
    <property type="entry name" value="GNAT"/>
    <property type="match status" value="1"/>
</dbReference>
<evidence type="ECO:0000313" key="2">
    <source>
        <dbReference type="EMBL" id="TPV35965.1"/>
    </source>
</evidence>
<dbReference type="Gene3D" id="3.40.630.30">
    <property type="match status" value="1"/>
</dbReference>
<keyword evidence="2" id="KW-0808">Transferase</keyword>
<protein>
    <submittedName>
        <fullName evidence="2">GNAT family N-acetyltransferase</fullName>
    </submittedName>
</protein>